<accession>A0ABR8CPX2</accession>
<keyword evidence="3" id="KW-1185">Reference proteome</keyword>
<feature type="region of interest" description="Disordered" evidence="1">
    <location>
        <begin position="56"/>
        <end position="81"/>
    </location>
</feature>
<sequence>MTTYTLRQANSWFDIEALLNIGAIFAIHSGDDRPISPEPGTDGIIDPLKEIFNPSARPKKKVVDPDADQSTTPAIPPESEF</sequence>
<reference evidence="2 3" key="1">
    <citation type="journal article" date="2020" name="ISME J.">
        <title>Comparative genomics reveals insights into cyanobacterial evolution and habitat adaptation.</title>
        <authorList>
            <person name="Chen M.Y."/>
            <person name="Teng W.K."/>
            <person name="Zhao L."/>
            <person name="Hu C.X."/>
            <person name="Zhou Y.K."/>
            <person name="Han B.P."/>
            <person name="Song L.R."/>
            <person name="Shu W.S."/>
        </authorList>
    </citation>
    <scope>NUCLEOTIDE SEQUENCE [LARGE SCALE GENOMIC DNA]</scope>
    <source>
        <strain evidence="2 3">FACHB-260</strain>
    </source>
</reference>
<evidence type="ECO:0000313" key="2">
    <source>
        <dbReference type="EMBL" id="MBD2344232.1"/>
    </source>
</evidence>
<evidence type="ECO:0000313" key="3">
    <source>
        <dbReference type="Proteomes" id="UP000607281"/>
    </source>
</evidence>
<gene>
    <name evidence="2" type="ORF">H6G18_08725</name>
</gene>
<name>A0ABR8CPX2_9NOST</name>
<dbReference type="Proteomes" id="UP000607281">
    <property type="component" value="Unassembled WGS sequence"/>
</dbReference>
<organism evidence="2 3">
    <name type="scientific">Anabaena subtropica FACHB-260</name>
    <dbReference type="NCBI Taxonomy" id="2692884"/>
    <lineage>
        <taxon>Bacteria</taxon>
        <taxon>Bacillati</taxon>
        <taxon>Cyanobacteriota</taxon>
        <taxon>Cyanophyceae</taxon>
        <taxon>Nostocales</taxon>
        <taxon>Nostocaceae</taxon>
        <taxon>Anabaena</taxon>
    </lineage>
</organism>
<dbReference type="EMBL" id="JACJRF010000010">
    <property type="protein sequence ID" value="MBD2344232.1"/>
    <property type="molecule type" value="Genomic_DNA"/>
</dbReference>
<evidence type="ECO:0000256" key="1">
    <source>
        <dbReference type="SAM" id="MobiDB-lite"/>
    </source>
</evidence>
<comment type="caution">
    <text evidence="2">The sequence shown here is derived from an EMBL/GenBank/DDBJ whole genome shotgun (WGS) entry which is preliminary data.</text>
</comment>
<proteinExistence type="predicted"/>
<protein>
    <submittedName>
        <fullName evidence="2">Uncharacterized protein</fullName>
    </submittedName>
</protein>
<dbReference type="RefSeq" id="WP_190406683.1">
    <property type="nucleotide sequence ID" value="NZ_JACJRF010000010.1"/>
</dbReference>